<dbReference type="Proteomes" id="UP000177942">
    <property type="component" value="Unassembled WGS sequence"/>
</dbReference>
<proteinExistence type="predicted"/>
<dbReference type="AlphaFoldDB" id="A0A1G1ZMV9"/>
<protein>
    <submittedName>
        <fullName evidence="1">Uncharacterized protein</fullName>
    </submittedName>
</protein>
<evidence type="ECO:0000313" key="1">
    <source>
        <dbReference type="EMBL" id="OGY65942.1"/>
    </source>
</evidence>
<dbReference type="STRING" id="1798407.A3A16_00970"/>
<name>A0A1G1ZMV9_9BACT</name>
<gene>
    <name evidence="1" type="ORF">A3A16_00970</name>
</gene>
<dbReference type="EMBL" id="MHJJ01000005">
    <property type="protein sequence ID" value="OGY65942.1"/>
    <property type="molecule type" value="Genomic_DNA"/>
</dbReference>
<evidence type="ECO:0000313" key="2">
    <source>
        <dbReference type="Proteomes" id="UP000177942"/>
    </source>
</evidence>
<reference evidence="1 2" key="1">
    <citation type="journal article" date="2016" name="Nat. Commun.">
        <title>Thousands of microbial genomes shed light on interconnected biogeochemical processes in an aquifer system.</title>
        <authorList>
            <person name="Anantharaman K."/>
            <person name="Brown C.T."/>
            <person name="Hug L.A."/>
            <person name="Sharon I."/>
            <person name="Castelle C.J."/>
            <person name="Probst A.J."/>
            <person name="Thomas B.C."/>
            <person name="Singh A."/>
            <person name="Wilkins M.J."/>
            <person name="Karaoz U."/>
            <person name="Brodie E.L."/>
            <person name="Williams K.H."/>
            <person name="Hubbard S.S."/>
            <person name="Banfield J.F."/>
        </authorList>
    </citation>
    <scope>NUCLEOTIDE SEQUENCE [LARGE SCALE GENOMIC DNA]</scope>
</reference>
<organism evidence="1 2">
    <name type="scientific">Candidatus Harrisonbacteria bacterium RIFCSPLOWO2_01_FULL_44_18</name>
    <dbReference type="NCBI Taxonomy" id="1798407"/>
    <lineage>
        <taxon>Bacteria</taxon>
        <taxon>Candidatus Harrisoniibacteriota</taxon>
    </lineage>
</organism>
<sequence>MTKQKWANTIELVLCEVCVEKQKCGCCGKKEYIPTHQYVKFDGIIYYLCGACWDIFRAWFFRGQRSS</sequence>
<comment type="caution">
    <text evidence="1">The sequence shown here is derived from an EMBL/GenBank/DDBJ whole genome shotgun (WGS) entry which is preliminary data.</text>
</comment>
<accession>A0A1G1ZMV9</accession>